<gene>
    <name evidence="2" type="ORF">DN068_18655</name>
</gene>
<dbReference type="AlphaFoldDB" id="A0A2W2B5R0"/>
<organism evidence="2 3">
    <name type="scientific">Taibaiella soli</name>
    <dbReference type="NCBI Taxonomy" id="1649169"/>
    <lineage>
        <taxon>Bacteria</taxon>
        <taxon>Pseudomonadati</taxon>
        <taxon>Bacteroidota</taxon>
        <taxon>Chitinophagia</taxon>
        <taxon>Chitinophagales</taxon>
        <taxon>Chitinophagaceae</taxon>
        <taxon>Taibaiella</taxon>
    </lineage>
</organism>
<proteinExistence type="predicted"/>
<sequence length="188" mass="22221">MGYSYTIKNQYGMHFITCTVHQWVDIFTRTDYIAILLDSIRFCQKRKGLKVYAWVIMSNHIHLIVSSTQDELSDIIRDLKKFTSRQIVQSTEANPKESRKRWLLWLFKKDNGVCFWEEGYHGEEILTQSFFNTKLNYIHMNPVRAGIVDKEEDYVNSSCAEHYGTRMGALELNIDLLPDILDRYKPIR</sequence>
<dbReference type="GO" id="GO:0004803">
    <property type="term" value="F:transposase activity"/>
    <property type="evidence" value="ECO:0007669"/>
    <property type="project" value="InterPro"/>
</dbReference>
<accession>A0A2W2B5R0</accession>
<dbReference type="InterPro" id="IPR052715">
    <property type="entry name" value="RAYT_transposase"/>
</dbReference>
<dbReference type="PANTHER" id="PTHR36966:SF1">
    <property type="entry name" value="REP-ASSOCIATED TYROSINE TRANSPOSASE"/>
    <property type="match status" value="1"/>
</dbReference>
<dbReference type="SMART" id="SM01321">
    <property type="entry name" value="Y1_Tnp"/>
    <property type="match status" value="1"/>
</dbReference>
<dbReference type="GO" id="GO:0043565">
    <property type="term" value="F:sequence-specific DNA binding"/>
    <property type="evidence" value="ECO:0007669"/>
    <property type="project" value="TreeGrafter"/>
</dbReference>
<evidence type="ECO:0000259" key="1">
    <source>
        <dbReference type="SMART" id="SM01321"/>
    </source>
</evidence>
<name>A0A2W2B5R0_9BACT</name>
<feature type="domain" description="Transposase IS200-like" evidence="1">
    <location>
        <begin position="10"/>
        <end position="141"/>
    </location>
</feature>
<keyword evidence="3" id="KW-1185">Reference proteome</keyword>
<dbReference type="PANTHER" id="PTHR36966">
    <property type="entry name" value="REP-ASSOCIATED TYROSINE TRANSPOSASE"/>
    <property type="match status" value="1"/>
</dbReference>
<dbReference type="Proteomes" id="UP000248745">
    <property type="component" value="Unassembled WGS sequence"/>
</dbReference>
<comment type="caution">
    <text evidence="2">The sequence shown here is derived from an EMBL/GenBank/DDBJ whole genome shotgun (WGS) entry which is preliminary data.</text>
</comment>
<dbReference type="SUPFAM" id="SSF143422">
    <property type="entry name" value="Transposase IS200-like"/>
    <property type="match status" value="1"/>
</dbReference>
<evidence type="ECO:0000313" key="2">
    <source>
        <dbReference type="EMBL" id="PZF71317.1"/>
    </source>
</evidence>
<reference evidence="2 3" key="1">
    <citation type="submission" date="2018-06" db="EMBL/GenBank/DDBJ databases">
        <title>Mucibacter soli gen. nov., sp. nov., a new member of the family Chitinophagaceae producing mucin.</title>
        <authorList>
            <person name="Kim M.-K."/>
            <person name="Park S."/>
            <person name="Kim T.-S."/>
            <person name="Joung Y."/>
            <person name="Han J.-H."/>
            <person name="Kim S.B."/>
        </authorList>
    </citation>
    <scope>NUCLEOTIDE SEQUENCE [LARGE SCALE GENOMIC DNA]</scope>
    <source>
        <strain evidence="2 3">R1-15</strain>
    </source>
</reference>
<dbReference type="RefSeq" id="WP_111000462.1">
    <property type="nucleotide sequence ID" value="NZ_QKTW01000025.1"/>
</dbReference>
<evidence type="ECO:0000313" key="3">
    <source>
        <dbReference type="Proteomes" id="UP000248745"/>
    </source>
</evidence>
<dbReference type="Gene3D" id="3.30.70.1290">
    <property type="entry name" value="Transposase IS200-like"/>
    <property type="match status" value="1"/>
</dbReference>
<dbReference type="GO" id="GO:0006313">
    <property type="term" value="P:DNA transposition"/>
    <property type="evidence" value="ECO:0007669"/>
    <property type="project" value="InterPro"/>
</dbReference>
<dbReference type="EMBL" id="QKTW01000025">
    <property type="protein sequence ID" value="PZF71317.1"/>
    <property type="molecule type" value="Genomic_DNA"/>
</dbReference>
<dbReference type="OrthoDB" id="9788881at2"/>
<dbReference type="InterPro" id="IPR002686">
    <property type="entry name" value="Transposase_17"/>
</dbReference>
<dbReference type="Pfam" id="PF01797">
    <property type="entry name" value="Y1_Tnp"/>
    <property type="match status" value="1"/>
</dbReference>
<protein>
    <submittedName>
        <fullName evidence="2">Transposase</fullName>
    </submittedName>
</protein>
<dbReference type="NCBIfam" id="NF047646">
    <property type="entry name" value="REP_Tyr_transpos"/>
    <property type="match status" value="1"/>
</dbReference>
<dbReference type="InterPro" id="IPR036515">
    <property type="entry name" value="Transposase_17_sf"/>
</dbReference>